<dbReference type="PRINTS" id="PR00038">
    <property type="entry name" value="HTHLUXR"/>
</dbReference>
<dbReference type="GO" id="GO:0006355">
    <property type="term" value="P:regulation of DNA-templated transcription"/>
    <property type="evidence" value="ECO:0007669"/>
    <property type="project" value="InterPro"/>
</dbReference>
<protein>
    <submittedName>
        <fullName evidence="5">LuxR family transcriptional regulator</fullName>
    </submittedName>
</protein>
<dbReference type="Gene3D" id="1.25.40.10">
    <property type="entry name" value="Tetratricopeptide repeat domain"/>
    <property type="match status" value="1"/>
</dbReference>
<comment type="caution">
    <text evidence="5">The sequence shown here is derived from an EMBL/GenBank/DDBJ whole genome shotgun (WGS) entry which is preliminary data.</text>
</comment>
<dbReference type="InterPro" id="IPR016032">
    <property type="entry name" value="Sig_transdc_resp-reg_C-effctor"/>
</dbReference>
<gene>
    <name evidence="5" type="ORF">EUA98_05175</name>
</gene>
<proteinExistence type="predicted"/>
<dbReference type="SUPFAM" id="SSF48452">
    <property type="entry name" value="TPR-like"/>
    <property type="match status" value="1"/>
</dbReference>
<dbReference type="CDD" id="cd06170">
    <property type="entry name" value="LuxR_C_like"/>
    <property type="match status" value="1"/>
</dbReference>
<organism evidence="5 6">
    <name type="scientific">Pengzhenrongella frigida</name>
    <dbReference type="NCBI Taxonomy" id="1259133"/>
    <lineage>
        <taxon>Bacteria</taxon>
        <taxon>Bacillati</taxon>
        <taxon>Actinomycetota</taxon>
        <taxon>Actinomycetes</taxon>
        <taxon>Micrococcales</taxon>
        <taxon>Pengzhenrongella</taxon>
    </lineage>
</organism>
<name>A0A4Q5N4B3_9MICO</name>
<dbReference type="PANTHER" id="PTHR44688">
    <property type="entry name" value="DNA-BINDING TRANSCRIPTIONAL ACTIVATOR DEVR_DOSR"/>
    <property type="match status" value="1"/>
</dbReference>
<dbReference type="PROSITE" id="PS50043">
    <property type="entry name" value="HTH_LUXR_2"/>
    <property type="match status" value="1"/>
</dbReference>
<evidence type="ECO:0000256" key="1">
    <source>
        <dbReference type="ARBA" id="ARBA00023015"/>
    </source>
</evidence>
<dbReference type="OrthoDB" id="483at2"/>
<dbReference type="EMBL" id="SDWW01000008">
    <property type="protein sequence ID" value="RYV52153.1"/>
    <property type="molecule type" value="Genomic_DNA"/>
</dbReference>
<dbReference type="GO" id="GO:0003677">
    <property type="term" value="F:DNA binding"/>
    <property type="evidence" value="ECO:0007669"/>
    <property type="project" value="UniProtKB-KW"/>
</dbReference>
<evidence type="ECO:0000256" key="2">
    <source>
        <dbReference type="ARBA" id="ARBA00023125"/>
    </source>
</evidence>
<keyword evidence="6" id="KW-1185">Reference proteome</keyword>
<keyword evidence="1" id="KW-0805">Transcription regulation</keyword>
<dbReference type="AlphaFoldDB" id="A0A4Q5N4B3"/>
<evidence type="ECO:0000313" key="5">
    <source>
        <dbReference type="EMBL" id="RYV52153.1"/>
    </source>
</evidence>
<evidence type="ECO:0000256" key="3">
    <source>
        <dbReference type="ARBA" id="ARBA00023163"/>
    </source>
</evidence>
<dbReference type="Proteomes" id="UP000293764">
    <property type="component" value="Unassembled WGS sequence"/>
</dbReference>
<dbReference type="InterPro" id="IPR011990">
    <property type="entry name" value="TPR-like_helical_dom_sf"/>
</dbReference>
<dbReference type="InterPro" id="IPR000792">
    <property type="entry name" value="Tscrpt_reg_LuxR_C"/>
</dbReference>
<dbReference type="RefSeq" id="WP_130101601.1">
    <property type="nucleotide sequence ID" value="NZ_SDWW01000008.1"/>
</dbReference>
<dbReference type="Pfam" id="PF00196">
    <property type="entry name" value="GerE"/>
    <property type="match status" value="1"/>
</dbReference>
<dbReference type="Gene3D" id="1.10.10.10">
    <property type="entry name" value="Winged helix-like DNA-binding domain superfamily/Winged helix DNA-binding domain"/>
    <property type="match status" value="1"/>
</dbReference>
<dbReference type="PANTHER" id="PTHR44688:SF16">
    <property type="entry name" value="DNA-BINDING TRANSCRIPTIONAL ACTIVATOR DEVR_DOSR"/>
    <property type="match status" value="1"/>
</dbReference>
<dbReference type="SUPFAM" id="SSF46894">
    <property type="entry name" value="C-terminal effector domain of the bipartite response regulators"/>
    <property type="match status" value="1"/>
</dbReference>
<dbReference type="InterPro" id="IPR036388">
    <property type="entry name" value="WH-like_DNA-bd_sf"/>
</dbReference>
<dbReference type="SMART" id="SM00421">
    <property type="entry name" value="HTH_LUXR"/>
    <property type="match status" value="1"/>
</dbReference>
<sequence length="511" mass="53737">TAGAGPRAERCFAGGRNAWASAQPARARALAAAAREQTDDPVLRADVDRLRGRIEVNVGSGAAAHRIFVTAAAAVADHSPERALDLAVAATGLAAYGADSGLVLDAGAITTDPVTGDSPSTATLKLLLVAMTAASRGRWADAVDGLHQALDHRLADARPDVLAHLGQSALHLGDDLAAERCFAGMLGAARETGAGMTVLYALPRLAFPLLLSGQWAAARSVADEALALSVGAGQTALSATPLALLDLLAALRGADAPEDPRVDLDDVAERHPLGILSGPTSDLRRWAAGVRSAQAGATGAAHHQLSRITIPALTRMAALDRIGAAVRADDVRQATLWVDELVPFADATQWPWALGAVDHGRALVSAGPGAAAFFESSLAHYARANRPYDLARTQLAYGEHLRRSQRRVEARPHLRRALGTFEDLRAEPLVTRATHELRASGETARRRDVSTLVRLTPTELQVAQLVSQGLSNKEVAARCWVSPRTVAFHLRNCFAKTGVTSRGELAQLDLS</sequence>
<reference evidence="5 6" key="1">
    <citation type="submission" date="2019-01" db="EMBL/GenBank/DDBJ databases">
        <title>Novel species of Cellulomonas.</title>
        <authorList>
            <person name="Liu Q."/>
            <person name="Xin Y.-H."/>
        </authorList>
    </citation>
    <scope>NUCLEOTIDE SEQUENCE [LARGE SCALE GENOMIC DNA]</scope>
    <source>
        <strain evidence="5 6">HLT2-17</strain>
    </source>
</reference>
<feature type="domain" description="HTH luxR-type" evidence="4">
    <location>
        <begin position="448"/>
        <end position="511"/>
    </location>
</feature>
<evidence type="ECO:0000313" key="6">
    <source>
        <dbReference type="Proteomes" id="UP000293764"/>
    </source>
</evidence>
<evidence type="ECO:0000259" key="4">
    <source>
        <dbReference type="PROSITE" id="PS50043"/>
    </source>
</evidence>
<feature type="non-terminal residue" evidence="5">
    <location>
        <position position="1"/>
    </location>
</feature>
<accession>A0A4Q5N4B3</accession>
<keyword evidence="2" id="KW-0238">DNA-binding</keyword>
<keyword evidence="3" id="KW-0804">Transcription</keyword>